<accession>A0ABW4C9K3</accession>
<organism evidence="1 2">
    <name type="scientific">Kroppenstedtia sanguinis</name>
    <dbReference type="NCBI Taxonomy" id="1380684"/>
    <lineage>
        <taxon>Bacteria</taxon>
        <taxon>Bacillati</taxon>
        <taxon>Bacillota</taxon>
        <taxon>Bacilli</taxon>
        <taxon>Bacillales</taxon>
        <taxon>Thermoactinomycetaceae</taxon>
        <taxon>Kroppenstedtia</taxon>
    </lineage>
</organism>
<gene>
    <name evidence="1" type="ORF">ACFQ4Y_05645</name>
</gene>
<protein>
    <submittedName>
        <fullName evidence="1">Uncharacterized protein</fullName>
    </submittedName>
</protein>
<comment type="caution">
    <text evidence="1">The sequence shown here is derived from an EMBL/GenBank/DDBJ whole genome shotgun (WGS) entry which is preliminary data.</text>
</comment>
<evidence type="ECO:0000313" key="1">
    <source>
        <dbReference type="EMBL" id="MFD1426420.1"/>
    </source>
</evidence>
<dbReference type="EMBL" id="JBHTNU010000004">
    <property type="protein sequence ID" value="MFD1426420.1"/>
    <property type="molecule type" value="Genomic_DNA"/>
</dbReference>
<proteinExistence type="predicted"/>
<reference evidence="2" key="1">
    <citation type="journal article" date="2019" name="Int. J. Syst. Evol. Microbiol.">
        <title>The Global Catalogue of Microorganisms (GCM) 10K type strain sequencing project: providing services to taxonomists for standard genome sequencing and annotation.</title>
        <authorList>
            <consortium name="The Broad Institute Genomics Platform"/>
            <consortium name="The Broad Institute Genome Sequencing Center for Infectious Disease"/>
            <person name="Wu L."/>
            <person name="Ma J."/>
        </authorList>
    </citation>
    <scope>NUCLEOTIDE SEQUENCE [LARGE SCALE GENOMIC DNA]</scope>
    <source>
        <strain evidence="2">S1</strain>
    </source>
</reference>
<name>A0ABW4C9K3_9BACL</name>
<dbReference type="Proteomes" id="UP001597282">
    <property type="component" value="Unassembled WGS sequence"/>
</dbReference>
<keyword evidence="2" id="KW-1185">Reference proteome</keyword>
<evidence type="ECO:0000313" key="2">
    <source>
        <dbReference type="Proteomes" id="UP001597282"/>
    </source>
</evidence>
<dbReference type="RefSeq" id="WP_380163499.1">
    <property type="nucleotide sequence ID" value="NZ_JBHTNU010000004.1"/>
</dbReference>
<sequence>MLSVKKIPPLLDVTLDETNDIPTEDDAGYRLYCNYMRVPPGYTYALSVQLEEEAPLTSKKSHRWESAAFILFHS</sequence>